<reference evidence="3" key="1">
    <citation type="submission" date="2018-12" db="EMBL/GenBank/DDBJ databases">
        <title>Tengunoibacter tsumagoiensis gen. nov., sp. nov., Dictyobacter kobayashii sp. nov., D. alpinus sp. nov., and D. joshuensis sp. nov. and description of Dictyobacteraceae fam. nov. within the order Ktedonobacterales isolated from Tengu-no-mugimeshi.</title>
        <authorList>
            <person name="Wang C.M."/>
            <person name="Zheng Y."/>
            <person name="Sakai Y."/>
            <person name="Toyoda A."/>
            <person name="Minakuchi Y."/>
            <person name="Abe K."/>
            <person name="Yokota A."/>
            <person name="Yabe S."/>
        </authorList>
    </citation>
    <scope>NUCLEOTIDE SEQUENCE [LARGE SCALE GENOMIC DNA]</scope>
    <source>
        <strain evidence="3">Uno11</strain>
    </source>
</reference>
<dbReference type="SUPFAM" id="SSF52540">
    <property type="entry name" value="P-loop containing nucleoside triphosphate hydrolases"/>
    <property type="match status" value="1"/>
</dbReference>
<proteinExistence type="predicted"/>
<dbReference type="Gene3D" id="3.40.50.300">
    <property type="entry name" value="P-loop containing nucleotide triphosphate hydrolases"/>
    <property type="match status" value="1"/>
</dbReference>
<dbReference type="InterPro" id="IPR027417">
    <property type="entry name" value="P-loop_NTPase"/>
</dbReference>
<keyword evidence="3" id="KW-1185">Reference proteome</keyword>
<sequence>MEQIHDTWIKGALEPSLTNISYIHISLLSWTMADALKSAQQVPISSSDLVNAYHASGHRFIILGDEGAGKTTLLLEMLRGLLLQAEQDEQAPIPVMFHLASWTTKCQPLEKWLDEEWKTLYPTGKFNAGEFLVLLDGFDTIREELQCICYQAINAYQNLYPHIPLVLCCRNMDYERFQEPVKPHSVVQLQLLSADQIDAYISSTPCGQVAVRKLLDADPELYALLHRPLPLAMLTALYQESTPVAITGKQPAIQVSTKTPVRAT</sequence>
<protein>
    <recommendedName>
        <fullName evidence="1">NACHT domain-containing protein</fullName>
    </recommendedName>
</protein>
<dbReference type="Pfam" id="PF05729">
    <property type="entry name" value="NACHT"/>
    <property type="match status" value="1"/>
</dbReference>
<dbReference type="RefSeq" id="WP_161977463.1">
    <property type="nucleotide sequence ID" value="NZ_BIFS01000001.1"/>
</dbReference>
<evidence type="ECO:0000313" key="2">
    <source>
        <dbReference type="EMBL" id="GCE20128.1"/>
    </source>
</evidence>
<feature type="domain" description="NACHT" evidence="1">
    <location>
        <begin position="60"/>
        <end position="202"/>
    </location>
</feature>
<accession>A0A402ALQ2</accession>
<evidence type="ECO:0000259" key="1">
    <source>
        <dbReference type="Pfam" id="PF05729"/>
    </source>
</evidence>
<dbReference type="InterPro" id="IPR007111">
    <property type="entry name" value="NACHT_NTPase"/>
</dbReference>
<dbReference type="Proteomes" id="UP000287188">
    <property type="component" value="Unassembled WGS sequence"/>
</dbReference>
<comment type="caution">
    <text evidence="2">The sequence shown here is derived from an EMBL/GenBank/DDBJ whole genome shotgun (WGS) entry which is preliminary data.</text>
</comment>
<dbReference type="AlphaFoldDB" id="A0A402ALQ2"/>
<dbReference type="EMBL" id="BIFS01000001">
    <property type="protein sequence ID" value="GCE20128.1"/>
    <property type="molecule type" value="Genomic_DNA"/>
</dbReference>
<organism evidence="2 3">
    <name type="scientific">Dictyobacter kobayashii</name>
    <dbReference type="NCBI Taxonomy" id="2014872"/>
    <lineage>
        <taxon>Bacteria</taxon>
        <taxon>Bacillati</taxon>
        <taxon>Chloroflexota</taxon>
        <taxon>Ktedonobacteria</taxon>
        <taxon>Ktedonobacterales</taxon>
        <taxon>Dictyobacteraceae</taxon>
        <taxon>Dictyobacter</taxon>
    </lineage>
</organism>
<gene>
    <name evidence="2" type="ORF">KDK_39280</name>
</gene>
<name>A0A402ALQ2_9CHLR</name>
<evidence type="ECO:0000313" key="3">
    <source>
        <dbReference type="Proteomes" id="UP000287188"/>
    </source>
</evidence>